<name>A0A550BS20_9AGAR</name>
<comment type="caution">
    <text evidence="2">The sequence shown here is derived from an EMBL/GenBank/DDBJ whole genome shotgun (WGS) entry which is preliminary data.</text>
</comment>
<feature type="compositionally biased region" description="Polar residues" evidence="1">
    <location>
        <begin position="1"/>
        <end position="13"/>
    </location>
</feature>
<accession>A0A550BS20</accession>
<sequence>MMSTPPEGSQAQDDFSGGARTIDPRTAFLNSLQAADEANQPASHRDESPHQALNEDPNEESAFGGGSDPCNNDLDLTSLGLITSLSSPACKAFTDRMHHLFGLTGSELGLEEYRQAQSSIEANYILLCSIKQMEMALESRRTAQPNSTPHWKMSSSLAAAAKRYTKVFLYSHKLSSYRASNGPELIIRAMREANVSDLPDASGSDDAELSSYIRGQLTTYRSQIKGKVFQSLDKQSPLHNLADLTGAILHSESAAKVTLQMFMRVACLRWHAMKYPADDSEVDWWRAVDETLAFNKKNLTQVNLERANKKYYDDDIAVTGKNPADSKVQAVDPSTVPKWIRKVNDLTVDAVAYEGASKKRRFA</sequence>
<evidence type="ECO:0000256" key="1">
    <source>
        <dbReference type="SAM" id="MobiDB-lite"/>
    </source>
</evidence>
<feature type="region of interest" description="Disordered" evidence="1">
    <location>
        <begin position="1"/>
        <end position="69"/>
    </location>
</feature>
<keyword evidence="3" id="KW-1185">Reference proteome</keyword>
<dbReference type="EMBL" id="VDMD01000171">
    <property type="protein sequence ID" value="TRM55332.1"/>
    <property type="molecule type" value="Genomic_DNA"/>
</dbReference>
<proteinExistence type="predicted"/>
<reference evidence="2 3" key="1">
    <citation type="journal article" date="2019" name="New Phytol.">
        <title>Comparative genomics reveals unique wood-decay strategies and fruiting body development in the Schizophyllaceae.</title>
        <authorList>
            <person name="Almasi E."/>
            <person name="Sahu N."/>
            <person name="Krizsan K."/>
            <person name="Balint B."/>
            <person name="Kovacs G.M."/>
            <person name="Kiss B."/>
            <person name="Cseklye J."/>
            <person name="Drula E."/>
            <person name="Henrissat B."/>
            <person name="Nagy I."/>
            <person name="Chovatia M."/>
            <person name="Adam C."/>
            <person name="LaButti K."/>
            <person name="Lipzen A."/>
            <person name="Riley R."/>
            <person name="Grigoriev I.V."/>
            <person name="Nagy L.G."/>
        </authorList>
    </citation>
    <scope>NUCLEOTIDE SEQUENCE [LARGE SCALE GENOMIC DNA]</scope>
    <source>
        <strain evidence="2 3">NL-1724</strain>
    </source>
</reference>
<evidence type="ECO:0000313" key="3">
    <source>
        <dbReference type="Proteomes" id="UP000320762"/>
    </source>
</evidence>
<gene>
    <name evidence="2" type="ORF">BD626DRAFT_528174</name>
</gene>
<evidence type="ECO:0000313" key="2">
    <source>
        <dbReference type="EMBL" id="TRM55332.1"/>
    </source>
</evidence>
<protein>
    <submittedName>
        <fullName evidence="2">Uncharacterized protein</fullName>
    </submittedName>
</protein>
<dbReference type="Proteomes" id="UP000320762">
    <property type="component" value="Unassembled WGS sequence"/>
</dbReference>
<dbReference type="AlphaFoldDB" id="A0A550BS20"/>
<organism evidence="2 3">
    <name type="scientific">Schizophyllum amplum</name>
    <dbReference type="NCBI Taxonomy" id="97359"/>
    <lineage>
        <taxon>Eukaryota</taxon>
        <taxon>Fungi</taxon>
        <taxon>Dikarya</taxon>
        <taxon>Basidiomycota</taxon>
        <taxon>Agaricomycotina</taxon>
        <taxon>Agaricomycetes</taxon>
        <taxon>Agaricomycetidae</taxon>
        <taxon>Agaricales</taxon>
        <taxon>Schizophyllaceae</taxon>
        <taxon>Schizophyllum</taxon>
    </lineage>
</organism>
<dbReference type="OrthoDB" id="3050604at2759"/>